<dbReference type="InterPro" id="IPR036179">
    <property type="entry name" value="Ig-like_dom_sf"/>
</dbReference>
<evidence type="ECO:0000259" key="2">
    <source>
        <dbReference type="PROSITE" id="PS50835"/>
    </source>
</evidence>
<dbReference type="AlphaFoldDB" id="A0A433TMK0"/>
<keyword evidence="1" id="KW-0393">Immunoglobulin domain</keyword>
<dbReference type="PANTHER" id="PTHR10075:SF100">
    <property type="entry name" value="FASCICLIN-2"/>
    <property type="match status" value="1"/>
</dbReference>
<dbReference type="GO" id="GO:0005886">
    <property type="term" value="C:plasma membrane"/>
    <property type="evidence" value="ECO:0007669"/>
    <property type="project" value="TreeGrafter"/>
</dbReference>
<dbReference type="Pfam" id="PF07679">
    <property type="entry name" value="I-set"/>
    <property type="match status" value="1"/>
</dbReference>
<dbReference type="EMBL" id="RQTK01000270">
    <property type="protein sequence ID" value="RUS82809.1"/>
    <property type="molecule type" value="Genomic_DNA"/>
</dbReference>
<gene>
    <name evidence="3" type="ORF">EGW08_009429</name>
</gene>
<dbReference type="InterPro" id="IPR007110">
    <property type="entry name" value="Ig-like_dom"/>
</dbReference>
<dbReference type="GO" id="GO:0070593">
    <property type="term" value="P:dendrite self-avoidance"/>
    <property type="evidence" value="ECO:0007669"/>
    <property type="project" value="TreeGrafter"/>
</dbReference>
<feature type="domain" description="Ig-like" evidence="2">
    <location>
        <begin position="19"/>
        <end position="105"/>
    </location>
</feature>
<evidence type="ECO:0000313" key="4">
    <source>
        <dbReference type="Proteomes" id="UP000271974"/>
    </source>
</evidence>
<comment type="caution">
    <text evidence="3">The sequence shown here is derived from an EMBL/GenBank/DDBJ whole genome shotgun (WGS) entry which is preliminary data.</text>
</comment>
<feature type="non-terminal residue" evidence="3">
    <location>
        <position position="191"/>
    </location>
</feature>
<sequence>MPYKLHAEVDKFQLTPPRPSFPYPLRNQHLDEGSNFEWRCNAIGVPLPTYTWFKNGVKLRTDDSKNIKVSGNLMTIQGVGSQHEGMYQCEAKNTIGMARSSAQLRSLCDSVQGAEGGDVTIACEPQAAPRASIRWEKNGAEVGDVLPNGALRLTKLTIQSSGTYTCVATNALGEARSSCNLNVQGKLTKLF</sequence>
<dbReference type="InterPro" id="IPR003599">
    <property type="entry name" value="Ig_sub"/>
</dbReference>
<dbReference type="FunFam" id="2.60.40.10:FF:000107">
    <property type="entry name" value="Myosin, light chain kinase a"/>
    <property type="match status" value="1"/>
</dbReference>
<reference evidence="3 4" key="1">
    <citation type="submission" date="2019-01" db="EMBL/GenBank/DDBJ databases">
        <title>A draft genome assembly of the solar-powered sea slug Elysia chlorotica.</title>
        <authorList>
            <person name="Cai H."/>
            <person name="Li Q."/>
            <person name="Fang X."/>
            <person name="Li J."/>
            <person name="Curtis N.E."/>
            <person name="Altenburger A."/>
            <person name="Shibata T."/>
            <person name="Feng M."/>
            <person name="Maeda T."/>
            <person name="Schwartz J.A."/>
            <person name="Shigenobu S."/>
            <person name="Lundholm N."/>
            <person name="Nishiyama T."/>
            <person name="Yang H."/>
            <person name="Hasebe M."/>
            <person name="Li S."/>
            <person name="Pierce S.K."/>
            <person name="Wang J."/>
        </authorList>
    </citation>
    <scope>NUCLEOTIDE SEQUENCE [LARGE SCALE GENOMIC DNA]</scope>
    <source>
        <strain evidence="3">EC2010</strain>
        <tissue evidence="3">Whole organism of an adult</tissue>
    </source>
</reference>
<dbReference type="PROSITE" id="PS50835">
    <property type="entry name" value="IG_LIKE"/>
    <property type="match status" value="2"/>
</dbReference>
<proteinExistence type="predicted"/>
<dbReference type="GO" id="GO:0007411">
    <property type="term" value="P:axon guidance"/>
    <property type="evidence" value="ECO:0007669"/>
    <property type="project" value="TreeGrafter"/>
</dbReference>
<name>A0A433TMK0_ELYCH</name>
<dbReference type="GO" id="GO:0098632">
    <property type="term" value="F:cell-cell adhesion mediator activity"/>
    <property type="evidence" value="ECO:0007669"/>
    <property type="project" value="TreeGrafter"/>
</dbReference>
<dbReference type="SUPFAM" id="SSF48726">
    <property type="entry name" value="Immunoglobulin"/>
    <property type="match status" value="2"/>
</dbReference>
<dbReference type="PANTHER" id="PTHR10075">
    <property type="entry name" value="BASIGIN RELATED"/>
    <property type="match status" value="1"/>
</dbReference>
<dbReference type="Proteomes" id="UP000271974">
    <property type="component" value="Unassembled WGS sequence"/>
</dbReference>
<dbReference type="InterPro" id="IPR013098">
    <property type="entry name" value="Ig_I-set"/>
</dbReference>
<organism evidence="3 4">
    <name type="scientific">Elysia chlorotica</name>
    <name type="common">Eastern emerald elysia</name>
    <name type="synonym">Sea slug</name>
    <dbReference type="NCBI Taxonomy" id="188477"/>
    <lineage>
        <taxon>Eukaryota</taxon>
        <taxon>Metazoa</taxon>
        <taxon>Spiralia</taxon>
        <taxon>Lophotrochozoa</taxon>
        <taxon>Mollusca</taxon>
        <taxon>Gastropoda</taxon>
        <taxon>Heterobranchia</taxon>
        <taxon>Euthyneura</taxon>
        <taxon>Panpulmonata</taxon>
        <taxon>Sacoglossa</taxon>
        <taxon>Placobranchoidea</taxon>
        <taxon>Plakobranchidae</taxon>
        <taxon>Elysia</taxon>
    </lineage>
</organism>
<dbReference type="Pfam" id="PF13927">
    <property type="entry name" value="Ig_3"/>
    <property type="match status" value="1"/>
</dbReference>
<keyword evidence="4" id="KW-1185">Reference proteome</keyword>
<dbReference type="Gene3D" id="2.60.40.10">
    <property type="entry name" value="Immunoglobulins"/>
    <property type="match status" value="2"/>
</dbReference>
<evidence type="ECO:0000313" key="3">
    <source>
        <dbReference type="EMBL" id="RUS82809.1"/>
    </source>
</evidence>
<feature type="domain" description="Ig-like" evidence="2">
    <location>
        <begin position="115"/>
        <end position="182"/>
    </location>
</feature>
<dbReference type="InterPro" id="IPR003598">
    <property type="entry name" value="Ig_sub2"/>
</dbReference>
<dbReference type="SMART" id="SM00408">
    <property type="entry name" value="IGc2"/>
    <property type="match status" value="2"/>
</dbReference>
<protein>
    <recommendedName>
        <fullName evidence="2">Ig-like domain-containing protein</fullName>
    </recommendedName>
</protein>
<dbReference type="InterPro" id="IPR013783">
    <property type="entry name" value="Ig-like_fold"/>
</dbReference>
<accession>A0A433TMK0</accession>
<dbReference type="GO" id="GO:0030424">
    <property type="term" value="C:axon"/>
    <property type="evidence" value="ECO:0007669"/>
    <property type="project" value="TreeGrafter"/>
</dbReference>
<evidence type="ECO:0000256" key="1">
    <source>
        <dbReference type="ARBA" id="ARBA00023319"/>
    </source>
</evidence>
<dbReference type="OrthoDB" id="5982258at2759"/>
<dbReference type="GO" id="GO:0007156">
    <property type="term" value="P:homophilic cell adhesion via plasma membrane adhesion molecules"/>
    <property type="evidence" value="ECO:0007669"/>
    <property type="project" value="TreeGrafter"/>
</dbReference>
<dbReference type="SMART" id="SM00409">
    <property type="entry name" value="IG"/>
    <property type="match status" value="2"/>
</dbReference>